<gene>
    <name evidence="11" type="ORF">CDAUBV1_LOCUS16760</name>
</gene>
<keyword evidence="5" id="KW-0493">Microtubule</keyword>
<feature type="region of interest" description="Disordered" evidence="10">
    <location>
        <begin position="719"/>
        <end position="738"/>
    </location>
</feature>
<evidence type="ECO:0000256" key="5">
    <source>
        <dbReference type="ARBA" id="ARBA00022701"/>
    </source>
</evidence>
<evidence type="ECO:0000256" key="3">
    <source>
        <dbReference type="ARBA" id="ARBA00021406"/>
    </source>
</evidence>
<comment type="similarity">
    <text evidence="2">Belongs to the CEP162 family.</text>
</comment>
<dbReference type="EMBL" id="CAXLJL010000889">
    <property type="protein sequence ID" value="CAL5141526.1"/>
    <property type="molecule type" value="Genomic_DNA"/>
</dbReference>
<keyword evidence="6" id="KW-0970">Cilium biogenesis/degradation</keyword>
<comment type="caution">
    <text evidence="11">The sequence shown here is derived from an EMBL/GenBank/DDBJ whole genome shotgun (WGS) entry which is preliminary data.</text>
</comment>
<reference evidence="11" key="1">
    <citation type="submission" date="2024-06" db="EMBL/GenBank/DDBJ databases">
        <authorList>
            <person name="Liu X."/>
            <person name="Lenzi L."/>
            <person name="Haldenby T S."/>
            <person name="Uol C."/>
        </authorList>
    </citation>
    <scope>NUCLEOTIDE SEQUENCE</scope>
</reference>
<feature type="compositionally biased region" description="Polar residues" evidence="10">
    <location>
        <begin position="58"/>
        <end position="78"/>
    </location>
</feature>
<evidence type="ECO:0000256" key="7">
    <source>
        <dbReference type="ARBA" id="ARBA00023054"/>
    </source>
</evidence>
<feature type="coiled-coil region" evidence="9">
    <location>
        <begin position="288"/>
        <end position="432"/>
    </location>
</feature>
<keyword evidence="8" id="KW-0206">Cytoskeleton</keyword>
<name>A0AAV2TZI1_CALDB</name>
<feature type="region of interest" description="Disordered" evidence="10">
    <location>
        <begin position="251"/>
        <end position="285"/>
    </location>
</feature>
<feature type="region of interest" description="Disordered" evidence="10">
    <location>
        <begin position="40"/>
        <end position="166"/>
    </location>
</feature>
<accession>A0AAV2TZI1</accession>
<evidence type="ECO:0000256" key="4">
    <source>
        <dbReference type="ARBA" id="ARBA00022490"/>
    </source>
</evidence>
<keyword evidence="4" id="KW-0963">Cytoplasm</keyword>
<evidence type="ECO:0000256" key="6">
    <source>
        <dbReference type="ARBA" id="ARBA00022794"/>
    </source>
</evidence>
<dbReference type="GO" id="GO:0005814">
    <property type="term" value="C:centriole"/>
    <property type="evidence" value="ECO:0007669"/>
    <property type="project" value="UniProtKB-SubCell"/>
</dbReference>
<evidence type="ECO:0000256" key="2">
    <source>
        <dbReference type="ARBA" id="ARBA00009485"/>
    </source>
</evidence>
<evidence type="ECO:0000256" key="1">
    <source>
        <dbReference type="ARBA" id="ARBA00004114"/>
    </source>
</evidence>
<dbReference type="GO" id="GO:0005879">
    <property type="term" value="C:axonemal microtubule"/>
    <property type="evidence" value="ECO:0007669"/>
    <property type="project" value="TreeGrafter"/>
</dbReference>
<evidence type="ECO:0000313" key="11">
    <source>
        <dbReference type="EMBL" id="CAL5141526.1"/>
    </source>
</evidence>
<sequence>MSNGIDDDTSDGSPLLARVQLLESTDDGTLFGTCSTAEFISQRKRKEVPSDESDESDPQISVQVSTADRSPVFSQSVDQSEDSSLPEGKSFLKKTKKIENSPEIQVHSSIRKSVEPGSMQKSSSTQKKAKQPKTSKTRTSATSKHPKIARKDPNKPKPFPKEITDLCPMKTSSSEATEVVKPGLSTETPQDMLSSIIAQLEEQITEERRRNEELQAELISERTRQERQIIDLRSSYDGELLRLQNTITQLQSKLRRPPSPSVSESLRAQSPSKNHLCSSLTPASGDNVSRWQRELEQQEKLIAGYQRENERLYKEIKELQQVKQPTNDSVETAERLANENASLRMEVDRLEKENQQRARRLEEILSKYTDRERMDRTSELEEQIAELQTKLDKVSGERDDARADLAVLSKKIDHIISENRSLSEELENVKSKNEMDRSILIDQHKQAVGEYKKKLRWYIENQALVNRDAIKLRKQAEEIDRLNQELAQTKTLPSHATPRNQTLRGTPESGTPPAIFEQRIRSLEAEVERVRENEKRAIRSLQQQYEAVKFQYEDRIHALEQQVEAQLCAINPKPKKDEQIQKDGSPNRSKNTIVLDEDESQSVKCLLKKLRNQIGNLKKELTTRQRSIEELQRVAYLNASATTMPEVSQHNRKRVVRHCLTQKRSSKRPIIVQVPPREINNLRYHPRMYQTPLTRTIPKSASETSLQSDYLFQKTGISRGQKIPRPSTHTYTGEDKTLTTSRSRTLTVEDAANDPSVVTQLQEKIDDQTTAIHQLQSQLSNLRSSCQSLTDQVIDDRAINPKAVQDYFLGACQKLLDQLEHEYSRAAKYHHQLATLSTLHQDTAVGKSPDELTNRLSDDPPEFEWIIDHRYNQKETGPARCPIPCSCEPTLQEASKNVDYSHAFGKEKTQELNQLRADADMLVNILTELKEGQKRI</sequence>
<comment type="subcellular location">
    <subcellularLocation>
        <location evidence="1">Cytoplasm</location>
        <location evidence="1">Cytoskeleton</location>
        <location evidence="1">Microtubule organizing center</location>
        <location evidence="1">Centrosome</location>
        <location evidence="1">Centriole</location>
    </subcellularLocation>
</comment>
<dbReference type="PANTHER" id="PTHR34031:SF1">
    <property type="entry name" value="CENTROSOMAL PROTEIN OF 162 KDA"/>
    <property type="match status" value="1"/>
</dbReference>
<dbReference type="PANTHER" id="PTHR34031">
    <property type="entry name" value="CENTROSOMAL PROTEIN OF 162 KDA"/>
    <property type="match status" value="1"/>
</dbReference>
<evidence type="ECO:0000313" key="12">
    <source>
        <dbReference type="Proteomes" id="UP001497525"/>
    </source>
</evidence>
<keyword evidence="7 9" id="KW-0175">Coiled coil</keyword>
<proteinExistence type="inferred from homology"/>
<evidence type="ECO:0000256" key="8">
    <source>
        <dbReference type="ARBA" id="ARBA00023212"/>
    </source>
</evidence>
<feature type="coiled-coil region" evidence="9">
    <location>
        <begin position="520"/>
        <end position="562"/>
    </location>
</feature>
<dbReference type="Proteomes" id="UP001497525">
    <property type="component" value="Unassembled WGS sequence"/>
</dbReference>
<evidence type="ECO:0000256" key="9">
    <source>
        <dbReference type="SAM" id="Coils"/>
    </source>
</evidence>
<evidence type="ECO:0000256" key="10">
    <source>
        <dbReference type="SAM" id="MobiDB-lite"/>
    </source>
</evidence>
<feature type="compositionally biased region" description="Basic residues" evidence="10">
    <location>
        <begin position="127"/>
        <end position="136"/>
    </location>
</feature>
<dbReference type="GO" id="GO:0060271">
    <property type="term" value="P:cilium assembly"/>
    <property type="evidence" value="ECO:0007669"/>
    <property type="project" value="TreeGrafter"/>
</dbReference>
<dbReference type="AlphaFoldDB" id="A0AAV2TZI1"/>
<feature type="coiled-coil region" evidence="9">
    <location>
        <begin position="190"/>
        <end position="224"/>
    </location>
</feature>
<feature type="coiled-coil region" evidence="9">
    <location>
        <begin position="600"/>
        <end position="634"/>
    </location>
</feature>
<feature type="coiled-coil region" evidence="9">
    <location>
        <begin position="465"/>
        <end position="492"/>
    </location>
</feature>
<dbReference type="InterPro" id="IPR038774">
    <property type="entry name" value="CEP162-like"/>
</dbReference>
<protein>
    <recommendedName>
        <fullName evidence="3">Centrosomal protein of 162 kDa</fullName>
    </recommendedName>
</protein>
<feature type="compositionally biased region" description="Polar residues" evidence="10">
    <location>
        <begin position="261"/>
        <end position="285"/>
    </location>
</feature>
<organism evidence="11 12">
    <name type="scientific">Calicophoron daubneyi</name>
    <name type="common">Rumen fluke</name>
    <name type="synonym">Paramphistomum daubneyi</name>
    <dbReference type="NCBI Taxonomy" id="300641"/>
    <lineage>
        <taxon>Eukaryota</taxon>
        <taxon>Metazoa</taxon>
        <taxon>Spiralia</taxon>
        <taxon>Lophotrochozoa</taxon>
        <taxon>Platyhelminthes</taxon>
        <taxon>Trematoda</taxon>
        <taxon>Digenea</taxon>
        <taxon>Plagiorchiida</taxon>
        <taxon>Pronocephalata</taxon>
        <taxon>Paramphistomoidea</taxon>
        <taxon>Paramphistomidae</taxon>
        <taxon>Calicophoron</taxon>
    </lineage>
</organism>
<feature type="coiled-coil region" evidence="9">
    <location>
        <begin position="758"/>
        <end position="792"/>
    </location>
</feature>
<feature type="compositionally biased region" description="Basic and acidic residues" evidence="10">
    <location>
        <begin position="149"/>
        <end position="164"/>
    </location>
</feature>